<protein>
    <submittedName>
        <fullName evidence="2">AraC family transcriptional regulator</fullName>
    </submittedName>
</protein>
<dbReference type="KEGG" id="mor:MOC_1021"/>
<dbReference type="HOGENOM" id="CLU_2168026_0_0_5"/>
<proteinExistence type="predicted"/>
<reference evidence="2 3" key="1">
    <citation type="journal article" date="2014" name="PLoS ONE">
        <title>Genome Information of Methylobacterium oryzae, a Plant-Probiotic Methylotroph in the Phyllosphere.</title>
        <authorList>
            <person name="Kwak M.J."/>
            <person name="Jeong H."/>
            <person name="Madhaiyan M."/>
            <person name="Lee Y."/>
            <person name="Sa T.M."/>
            <person name="Oh T.K."/>
            <person name="Kim J.F."/>
        </authorList>
    </citation>
    <scope>NUCLEOTIDE SEQUENCE [LARGE SCALE GENOMIC DNA]</scope>
    <source>
        <strain evidence="2 3">CBMB20</strain>
    </source>
</reference>
<dbReference type="AlphaFoldDB" id="A0A089NLJ7"/>
<dbReference type="Proteomes" id="UP000029492">
    <property type="component" value="Chromosome"/>
</dbReference>
<evidence type="ECO:0000313" key="2">
    <source>
        <dbReference type="EMBL" id="AIQ88776.1"/>
    </source>
</evidence>
<dbReference type="Gene3D" id="1.10.10.60">
    <property type="entry name" value="Homeodomain-like"/>
    <property type="match status" value="1"/>
</dbReference>
<keyword evidence="3" id="KW-1185">Reference proteome</keyword>
<evidence type="ECO:0000313" key="3">
    <source>
        <dbReference type="Proteomes" id="UP000029492"/>
    </source>
</evidence>
<organism evidence="2 3">
    <name type="scientific">Methylobacterium oryzae CBMB20</name>
    <dbReference type="NCBI Taxonomy" id="693986"/>
    <lineage>
        <taxon>Bacteria</taxon>
        <taxon>Pseudomonadati</taxon>
        <taxon>Pseudomonadota</taxon>
        <taxon>Alphaproteobacteria</taxon>
        <taxon>Hyphomicrobiales</taxon>
        <taxon>Methylobacteriaceae</taxon>
        <taxon>Methylobacterium</taxon>
    </lineage>
</organism>
<accession>A0A089NLJ7</accession>
<name>A0A089NLJ7_9HYPH</name>
<dbReference type="STRING" id="693986.MOC_1021"/>
<feature type="region of interest" description="Disordered" evidence="1">
    <location>
        <begin position="88"/>
        <end position="110"/>
    </location>
</feature>
<evidence type="ECO:0000256" key="1">
    <source>
        <dbReference type="SAM" id="MobiDB-lite"/>
    </source>
</evidence>
<dbReference type="EMBL" id="CP003811">
    <property type="protein sequence ID" value="AIQ88776.1"/>
    <property type="molecule type" value="Genomic_DNA"/>
</dbReference>
<feature type="region of interest" description="Disordered" evidence="1">
    <location>
        <begin position="30"/>
        <end position="49"/>
    </location>
</feature>
<sequence>MWLALPTGARFRLRAGSSCRIDGLAASRRTPTARTVPGTASLAPGEGRRSDPACLHMSIGAFAYRCGFATEAHVSRRFNGRHGLTARDDRAAAVRHRSDTVPDRQNRPRA</sequence>
<gene>
    <name evidence="2" type="ORF">MOC_1021</name>
</gene>